<sequence>VKELMELLTELNEKFNITIIAINHHLDLLTPYCSRLLLMDGTIEFDGNPNDKRVKEIIDEIFIK</sequence>
<dbReference type="Gene3D" id="3.40.50.300">
    <property type="entry name" value="P-loop containing nucleotide triphosphate hydrolases"/>
    <property type="match status" value="1"/>
</dbReference>
<proteinExistence type="predicted"/>
<dbReference type="SUPFAM" id="SSF52540">
    <property type="entry name" value="P-loop containing nucleoside triphosphate hydrolases"/>
    <property type="match status" value="1"/>
</dbReference>
<gene>
    <name evidence="1" type="ORF">S12H4_01966</name>
</gene>
<reference evidence="1" key="1">
    <citation type="journal article" date="2014" name="Front. Microbiol.">
        <title>High frequency of phylogenetically diverse reductive dehalogenase-homologous genes in deep subseafloor sedimentary metagenomes.</title>
        <authorList>
            <person name="Kawai M."/>
            <person name="Futagami T."/>
            <person name="Toyoda A."/>
            <person name="Takaki Y."/>
            <person name="Nishi S."/>
            <person name="Hori S."/>
            <person name="Arai W."/>
            <person name="Tsubouchi T."/>
            <person name="Morono Y."/>
            <person name="Uchiyama I."/>
            <person name="Ito T."/>
            <person name="Fujiyama A."/>
            <person name="Inagaki F."/>
            <person name="Takami H."/>
        </authorList>
    </citation>
    <scope>NUCLEOTIDE SEQUENCE</scope>
    <source>
        <strain evidence="1">Expedition CK06-06</strain>
    </source>
</reference>
<accession>X1RBZ4</accession>
<evidence type="ECO:0000313" key="1">
    <source>
        <dbReference type="EMBL" id="GAI64516.1"/>
    </source>
</evidence>
<feature type="non-terminal residue" evidence="1">
    <location>
        <position position="1"/>
    </location>
</feature>
<evidence type="ECO:0008006" key="2">
    <source>
        <dbReference type="Google" id="ProtNLM"/>
    </source>
</evidence>
<dbReference type="EMBL" id="BARW01000438">
    <property type="protein sequence ID" value="GAI64516.1"/>
    <property type="molecule type" value="Genomic_DNA"/>
</dbReference>
<protein>
    <recommendedName>
        <fullName evidence="2">ABC transporter ATP-binding protein</fullName>
    </recommendedName>
</protein>
<name>X1RBZ4_9ZZZZ</name>
<organism evidence="1">
    <name type="scientific">marine sediment metagenome</name>
    <dbReference type="NCBI Taxonomy" id="412755"/>
    <lineage>
        <taxon>unclassified sequences</taxon>
        <taxon>metagenomes</taxon>
        <taxon>ecological metagenomes</taxon>
    </lineage>
</organism>
<dbReference type="InterPro" id="IPR027417">
    <property type="entry name" value="P-loop_NTPase"/>
</dbReference>
<comment type="caution">
    <text evidence="1">The sequence shown here is derived from an EMBL/GenBank/DDBJ whole genome shotgun (WGS) entry which is preliminary data.</text>
</comment>
<dbReference type="AlphaFoldDB" id="X1RBZ4"/>